<dbReference type="Proteomes" id="UP000799423">
    <property type="component" value="Unassembled WGS sequence"/>
</dbReference>
<organism evidence="2 3">
    <name type="scientific">Plenodomus tracheiphilus IPT5</name>
    <dbReference type="NCBI Taxonomy" id="1408161"/>
    <lineage>
        <taxon>Eukaryota</taxon>
        <taxon>Fungi</taxon>
        <taxon>Dikarya</taxon>
        <taxon>Ascomycota</taxon>
        <taxon>Pezizomycotina</taxon>
        <taxon>Dothideomycetes</taxon>
        <taxon>Pleosporomycetidae</taxon>
        <taxon>Pleosporales</taxon>
        <taxon>Pleosporineae</taxon>
        <taxon>Leptosphaeriaceae</taxon>
        <taxon>Plenodomus</taxon>
    </lineage>
</organism>
<reference evidence="2" key="1">
    <citation type="submission" date="2020-01" db="EMBL/GenBank/DDBJ databases">
        <authorList>
            <consortium name="DOE Joint Genome Institute"/>
            <person name="Haridas S."/>
            <person name="Albert R."/>
            <person name="Binder M."/>
            <person name="Bloem J."/>
            <person name="Labutti K."/>
            <person name="Salamov A."/>
            <person name="Andreopoulos B."/>
            <person name="Baker S.E."/>
            <person name="Barry K."/>
            <person name="Bills G."/>
            <person name="Bluhm B.H."/>
            <person name="Cannon C."/>
            <person name="Castanera R."/>
            <person name="Culley D.E."/>
            <person name="Daum C."/>
            <person name="Ezra D."/>
            <person name="Gonzalez J.B."/>
            <person name="Henrissat B."/>
            <person name="Kuo A."/>
            <person name="Liang C."/>
            <person name="Lipzen A."/>
            <person name="Lutzoni F."/>
            <person name="Magnuson J."/>
            <person name="Mondo S."/>
            <person name="Nolan M."/>
            <person name="Ohm R."/>
            <person name="Pangilinan J."/>
            <person name="Park H.-J."/>
            <person name="Ramirez L."/>
            <person name="Alfaro M."/>
            <person name="Sun H."/>
            <person name="Tritt A."/>
            <person name="Yoshinaga Y."/>
            <person name="Zwiers L.-H."/>
            <person name="Turgeon B.G."/>
            <person name="Goodwin S.B."/>
            <person name="Spatafora J.W."/>
            <person name="Crous P.W."/>
            <person name="Grigoriev I.V."/>
        </authorList>
    </citation>
    <scope>NUCLEOTIDE SEQUENCE</scope>
    <source>
        <strain evidence="2">IPT5</strain>
    </source>
</reference>
<dbReference type="AlphaFoldDB" id="A0A6A7B6V7"/>
<feature type="chain" id="PRO_5025667592" description="Secreted protein" evidence="1">
    <location>
        <begin position="24"/>
        <end position="81"/>
    </location>
</feature>
<dbReference type="EMBL" id="MU006303">
    <property type="protein sequence ID" value="KAF2851201.1"/>
    <property type="molecule type" value="Genomic_DNA"/>
</dbReference>
<evidence type="ECO:0000313" key="2">
    <source>
        <dbReference type="EMBL" id="KAF2851201.1"/>
    </source>
</evidence>
<keyword evidence="3" id="KW-1185">Reference proteome</keyword>
<name>A0A6A7B6V7_9PLEO</name>
<keyword evidence="1" id="KW-0732">Signal</keyword>
<evidence type="ECO:0008006" key="4">
    <source>
        <dbReference type="Google" id="ProtNLM"/>
    </source>
</evidence>
<accession>A0A6A7B6V7</accession>
<gene>
    <name evidence="2" type="ORF">T440DRAFT_467933</name>
</gene>
<evidence type="ECO:0000313" key="3">
    <source>
        <dbReference type="Proteomes" id="UP000799423"/>
    </source>
</evidence>
<evidence type="ECO:0000256" key="1">
    <source>
        <dbReference type="SAM" id="SignalP"/>
    </source>
</evidence>
<feature type="signal peptide" evidence="1">
    <location>
        <begin position="1"/>
        <end position="23"/>
    </location>
</feature>
<protein>
    <recommendedName>
        <fullName evidence="4">Secreted protein</fullName>
    </recommendedName>
</protein>
<sequence>MHHGCAFMSFGFTIVLLMHRNLSEPVKALSVGTCATRADTSIQYQCKALKFRGALHGLVHSLHNAAVQCTVASSLNTSLCS</sequence>
<proteinExistence type="predicted"/>